<dbReference type="AlphaFoldDB" id="A0A8J6NTG3"/>
<evidence type="ECO:0000256" key="1">
    <source>
        <dbReference type="SAM" id="Phobius"/>
    </source>
</evidence>
<reference evidence="2 3" key="1">
    <citation type="submission" date="2020-08" db="EMBL/GenBank/DDBJ databases">
        <title>Bridging the membrane lipid divide: bacteria of the FCB group superphylum have the potential to synthesize archaeal ether lipids.</title>
        <authorList>
            <person name="Villanueva L."/>
            <person name="Von Meijenfeldt F.A.B."/>
            <person name="Westbye A.B."/>
            <person name="Yadav S."/>
            <person name="Hopmans E.C."/>
            <person name="Dutilh B.E."/>
            <person name="Sinninghe Damste J.S."/>
        </authorList>
    </citation>
    <scope>NUCLEOTIDE SEQUENCE [LARGE SCALE GENOMIC DNA]</scope>
    <source>
        <strain evidence="2">NIOZ-UU30</strain>
    </source>
</reference>
<name>A0A8J6NTG3_9BACT</name>
<evidence type="ECO:0000313" key="2">
    <source>
        <dbReference type="EMBL" id="MBC8362290.1"/>
    </source>
</evidence>
<dbReference type="Proteomes" id="UP000603434">
    <property type="component" value="Unassembled WGS sequence"/>
</dbReference>
<protein>
    <submittedName>
        <fullName evidence="2">Uncharacterized protein</fullName>
    </submittedName>
</protein>
<accession>A0A8J6NTG3</accession>
<proteinExistence type="predicted"/>
<dbReference type="EMBL" id="JACNJH010000179">
    <property type="protein sequence ID" value="MBC8362290.1"/>
    <property type="molecule type" value="Genomic_DNA"/>
</dbReference>
<keyword evidence="1" id="KW-0812">Transmembrane</keyword>
<organism evidence="2 3">
    <name type="scientific">Candidatus Desulfatibia profunda</name>
    <dbReference type="NCBI Taxonomy" id="2841695"/>
    <lineage>
        <taxon>Bacteria</taxon>
        <taxon>Pseudomonadati</taxon>
        <taxon>Thermodesulfobacteriota</taxon>
        <taxon>Desulfobacteria</taxon>
        <taxon>Desulfobacterales</taxon>
        <taxon>Desulfobacterales incertae sedis</taxon>
        <taxon>Candidatus Desulfatibia</taxon>
    </lineage>
</organism>
<gene>
    <name evidence="2" type="ORF">H8E23_12930</name>
</gene>
<evidence type="ECO:0000313" key="3">
    <source>
        <dbReference type="Proteomes" id="UP000603434"/>
    </source>
</evidence>
<sequence length="52" mass="5645">MMQAASTDLPIYRTISPGYRAFLTVIIMTGAFMAILDTTIVVVVIPKPGDPF</sequence>
<feature type="transmembrane region" description="Helical" evidence="1">
    <location>
        <begin position="21"/>
        <end position="45"/>
    </location>
</feature>
<keyword evidence="1" id="KW-1133">Transmembrane helix</keyword>
<comment type="caution">
    <text evidence="2">The sequence shown here is derived from an EMBL/GenBank/DDBJ whole genome shotgun (WGS) entry which is preliminary data.</text>
</comment>
<keyword evidence="1" id="KW-0472">Membrane</keyword>